<evidence type="ECO:0000256" key="4">
    <source>
        <dbReference type="ARBA" id="ARBA00023163"/>
    </source>
</evidence>
<evidence type="ECO:0000256" key="2">
    <source>
        <dbReference type="ARBA" id="ARBA00023082"/>
    </source>
</evidence>
<dbReference type="InterPro" id="IPR007630">
    <property type="entry name" value="RNA_pol_sigma70_r4"/>
</dbReference>
<dbReference type="InterPro" id="IPR000943">
    <property type="entry name" value="RNA_pol_sigma70"/>
</dbReference>
<dbReference type="PANTHER" id="PTHR30385:SF7">
    <property type="entry name" value="RNA POLYMERASE SIGMA FACTOR FLIA"/>
    <property type="match status" value="1"/>
</dbReference>
<dbReference type="NCBIfam" id="TIGR02479">
    <property type="entry name" value="FliA_WhiG"/>
    <property type="match status" value="1"/>
</dbReference>
<name>A0ABU8T5E7_9PSEU</name>
<dbReference type="SUPFAM" id="SSF88946">
    <property type="entry name" value="Sigma2 domain of RNA polymerase sigma factors"/>
    <property type="match status" value="1"/>
</dbReference>
<dbReference type="Gene3D" id="1.10.1740.10">
    <property type="match status" value="1"/>
</dbReference>
<dbReference type="RefSeq" id="WP_340288269.1">
    <property type="nucleotide sequence ID" value="NZ_JBBJUP010000006.1"/>
</dbReference>
<protein>
    <recommendedName>
        <fullName evidence="5">RNA polymerase sigma factor</fullName>
    </recommendedName>
</protein>
<dbReference type="InterPro" id="IPR014284">
    <property type="entry name" value="RNA_pol_sigma-70_dom"/>
</dbReference>
<dbReference type="InterPro" id="IPR013325">
    <property type="entry name" value="RNA_pol_sigma_r2"/>
</dbReference>
<reference evidence="9 10" key="1">
    <citation type="submission" date="2024-03" db="EMBL/GenBank/DDBJ databases">
        <title>Draft genome sequence of Pseudonocardia sp. DW16-2.</title>
        <authorList>
            <person name="Duangmal K."/>
        </authorList>
    </citation>
    <scope>NUCLEOTIDE SEQUENCE [LARGE SCALE GENOMIC DNA]</scope>
    <source>
        <strain evidence="9 10">DW16-2</strain>
    </source>
</reference>
<organism evidence="9 10">
    <name type="scientific">Pseudonocardia spirodelae</name>
    <dbReference type="NCBI Taxonomy" id="3133431"/>
    <lineage>
        <taxon>Bacteria</taxon>
        <taxon>Bacillati</taxon>
        <taxon>Actinomycetota</taxon>
        <taxon>Actinomycetes</taxon>
        <taxon>Pseudonocardiales</taxon>
        <taxon>Pseudonocardiaceae</taxon>
        <taxon>Pseudonocardia</taxon>
    </lineage>
</organism>
<feature type="domain" description="RNA polymerase sigma-70" evidence="8">
    <location>
        <begin position="317"/>
        <end position="343"/>
    </location>
</feature>
<dbReference type="Proteomes" id="UP001364211">
    <property type="component" value="Unassembled WGS sequence"/>
</dbReference>
<evidence type="ECO:0000259" key="7">
    <source>
        <dbReference type="PROSITE" id="PS00715"/>
    </source>
</evidence>
<dbReference type="InterPro" id="IPR013324">
    <property type="entry name" value="RNA_pol_sigma_r3/r4-like"/>
</dbReference>
<dbReference type="EMBL" id="JBBJUP010000006">
    <property type="protein sequence ID" value="MEJ8279176.1"/>
    <property type="molecule type" value="Genomic_DNA"/>
</dbReference>
<dbReference type="NCBIfam" id="NF005413">
    <property type="entry name" value="PRK06986.1"/>
    <property type="match status" value="1"/>
</dbReference>
<dbReference type="PROSITE" id="PS00715">
    <property type="entry name" value="SIGMA70_1"/>
    <property type="match status" value="1"/>
</dbReference>
<dbReference type="Pfam" id="PF04542">
    <property type="entry name" value="Sigma70_r2"/>
    <property type="match status" value="1"/>
</dbReference>
<keyword evidence="10" id="KW-1185">Reference proteome</keyword>
<dbReference type="Gene3D" id="1.20.140.160">
    <property type="match status" value="1"/>
</dbReference>
<sequence>MTRPTLGREVAPRAPHRPDAFPIALATALDRTASGVDGHRGTVVDPLPVAPGAGPYGLPLAPFGRVRATDRPSPAPGAARIALVPATAEPRRDTPGGPRDHLIETVEAAVVPLWRLFLAGRAADVRRRLVEHHAPLVRGVGTKLAVRLPSSIELADLLQSGTFGLMEAVDRFDPARGIRFEAYAVQRVRGAMLDELRAQDWVPRTVRARSREVERAREAVQFRAGRPATDGELAAELGVAIRDLRLARRPMYLVSAEDLGSGTAGGSPLATLPADETADPVSATVRRETGAELRAAIGRLGERDRLVLRLYYVENRTLAEIGGVLGVTESRVCQLHARMITRLRASLEPALAG</sequence>
<proteinExistence type="inferred from homology"/>
<feature type="region of interest" description="Disordered" evidence="6">
    <location>
        <begin position="260"/>
        <end position="280"/>
    </location>
</feature>
<accession>A0ABU8T5E7</accession>
<comment type="caution">
    <text evidence="9">The sequence shown here is derived from an EMBL/GenBank/DDBJ whole genome shotgun (WGS) entry which is preliminary data.</text>
</comment>
<dbReference type="CDD" id="cd06171">
    <property type="entry name" value="Sigma70_r4"/>
    <property type="match status" value="1"/>
</dbReference>
<evidence type="ECO:0000313" key="9">
    <source>
        <dbReference type="EMBL" id="MEJ8279176.1"/>
    </source>
</evidence>
<keyword evidence="4 5" id="KW-0804">Transcription</keyword>
<evidence type="ECO:0000256" key="1">
    <source>
        <dbReference type="ARBA" id="ARBA00023015"/>
    </source>
</evidence>
<evidence type="ECO:0000259" key="8">
    <source>
        <dbReference type="PROSITE" id="PS00716"/>
    </source>
</evidence>
<gene>
    <name evidence="9" type="ORF">WJX68_09565</name>
</gene>
<comment type="similarity">
    <text evidence="5">Belongs to the sigma-70 factor family.</text>
</comment>
<dbReference type="PANTHER" id="PTHR30385">
    <property type="entry name" value="SIGMA FACTOR F FLAGELLAR"/>
    <property type="match status" value="1"/>
</dbReference>
<evidence type="ECO:0000313" key="10">
    <source>
        <dbReference type="Proteomes" id="UP001364211"/>
    </source>
</evidence>
<feature type="domain" description="RNA polymerase sigma-70" evidence="7">
    <location>
        <begin position="156"/>
        <end position="169"/>
    </location>
</feature>
<evidence type="ECO:0000256" key="5">
    <source>
        <dbReference type="RuleBase" id="RU362124"/>
    </source>
</evidence>
<keyword evidence="2 5" id="KW-0731">Sigma factor</keyword>
<dbReference type="InterPro" id="IPR007627">
    <property type="entry name" value="RNA_pol_sigma70_r2"/>
</dbReference>
<dbReference type="InterPro" id="IPR012845">
    <property type="entry name" value="RNA_pol_sigma_FliA_WhiG"/>
</dbReference>
<dbReference type="SUPFAM" id="SSF88659">
    <property type="entry name" value="Sigma3 and sigma4 domains of RNA polymerase sigma factors"/>
    <property type="match status" value="2"/>
</dbReference>
<dbReference type="PROSITE" id="PS00716">
    <property type="entry name" value="SIGMA70_2"/>
    <property type="match status" value="1"/>
</dbReference>
<dbReference type="Pfam" id="PF04545">
    <property type="entry name" value="Sigma70_r4"/>
    <property type="match status" value="1"/>
</dbReference>
<keyword evidence="3 5" id="KW-0238">DNA-binding</keyword>
<keyword evidence="1 5" id="KW-0805">Transcription regulation</keyword>
<dbReference type="NCBIfam" id="TIGR02937">
    <property type="entry name" value="sigma70-ECF"/>
    <property type="match status" value="1"/>
</dbReference>
<evidence type="ECO:0000256" key="3">
    <source>
        <dbReference type="ARBA" id="ARBA00023125"/>
    </source>
</evidence>
<evidence type="ECO:0000256" key="6">
    <source>
        <dbReference type="SAM" id="MobiDB-lite"/>
    </source>
</evidence>
<dbReference type="PRINTS" id="PR00046">
    <property type="entry name" value="SIGMA70FCT"/>
</dbReference>
<comment type="function">
    <text evidence="5">Sigma factors are initiation factors that promote the attachment of RNA polymerase to specific initiation sites and are then released.</text>
</comment>